<accession>A0A2J6RKC8</accession>
<feature type="domain" description="VWFA" evidence="14">
    <location>
        <begin position="396"/>
        <end position="575"/>
    </location>
</feature>
<dbReference type="GO" id="GO:0006357">
    <property type="term" value="P:regulation of transcription by RNA polymerase II"/>
    <property type="evidence" value="ECO:0007669"/>
    <property type="project" value="TreeGrafter"/>
</dbReference>
<evidence type="ECO:0000256" key="13">
    <source>
        <dbReference type="SAM" id="Phobius"/>
    </source>
</evidence>
<dbReference type="Proteomes" id="UP000235786">
    <property type="component" value="Unassembled WGS sequence"/>
</dbReference>
<feature type="transmembrane region" description="Helical" evidence="13">
    <location>
        <begin position="121"/>
        <end position="142"/>
    </location>
</feature>
<dbReference type="SMART" id="SM01047">
    <property type="entry name" value="C1_4"/>
    <property type="match status" value="1"/>
</dbReference>
<evidence type="ECO:0000313" key="16">
    <source>
        <dbReference type="Proteomes" id="UP000235786"/>
    </source>
</evidence>
<dbReference type="FunFam" id="3.30.40.10:FF:000477">
    <property type="entry name" value="General transcription and DNA repair factor IIH"/>
    <property type="match status" value="1"/>
</dbReference>
<dbReference type="Pfam" id="PF07975">
    <property type="entry name" value="C1_4"/>
    <property type="match status" value="1"/>
</dbReference>
<dbReference type="PROSITE" id="PS50234">
    <property type="entry name" value="VWFA"/>
    <property type="match status" value="1"/>
</dbReference>
<feature type="transmembrane region" description="Helical" evidence="13">
    <location>
        <begin position="87"/>
        <end position="109"/>
    </location>
</feature>
<dbReference type="Pfam" id="PF12271">
    <property type="entry name" value="Chs7"/>
    <property type="match status" value="1"/>
</dbReference>
<feature type="compositionally biased region" description="Low complexity" evidence="12">
    <location>
        <begin position="329"/>
        <end position="341"/>
    </location>
</feature>
<dbReference type="InterPro" id="IPR022057">
    <property type="entry name" value="Chs7"/>
</dbReference>
<evidence type="ECO:0000256" key="7">
    <source>
        <dbReference type="ARBA" id="ARBA00022833"/>
    </source>
</evidence>
<keyword evidence="13" id="KW-0472">Membrane</keyword>
<reference evidence="15 16" key="1">
    <citation type="submission" date="2016-04" db="EMBL/GenBank/DDBJ databases">
        <title>A degradative enzymes factory behind the ericoid mycorrhizal symbiosis.</title>
        <authorList>
            <consortium name="DOE Joint Genome Institute"/>
            <person name="Martino E."/>
            <person name="Morin E."/>
            <person name="Grelet G."/>
            <person name="Kuo A."/>
            <person name="Kohler A."/>
            <person name="Daghino S."/>
            <person name="Barry K."/>
            <person name="Choi C."/>
            <person name="Cichocki N."/>
            <person name="Clum A."/>
            <person name="Copeland A."/>
            <person name="Hainaut M."/>
            <person name="Haridas S."/>
            <person name="Labutti K."/>
            <person name="Lindquist E."/>
            <person name="Lipzen A."/>
            <person name="Khouja H.-R."/>
            <person name="Murat C."/>
            <person name="Ohm R."/>
            <person name="Olson A."/>
            <person name="Spatafora J."/>
            <person name="Veneault-Fourrey C."/>
            <person name="Henrissat B."/>
            <person name="Grigoriev I."/>
            <person name="Martin F."/>
            <person name="Perotto S."/>
        </authorList>
    </citation>
    <scope>NUCLEOTIDE SEQUENCE [LARGE SCALE GENOMIC DNA]</scope>
    <source>
        <strain evidence="15 16">F</strain>
    </source>
</reference>
<evidence type="ECO:0000256" key="5">
    <source>
        <dbReference type="ARBA" id="ARBA00022763"/>
    </source>
</evidence>
<evidence type="ECO:0000313" key="15">
    <source>
        <dbReference type="EMBL" id="PMD38939.1"/>
    </source>
</evidence>
<dbReference type="GO" id="GO:0006367">
    <property type="term" value="P:transcription initiation at RNA polymerase II promoter"/>
    <property type="evidence" value="ECO:0007669"/>
    <property type="project" value="UniProtKB-ARBA"/>
</dbReference>
<evidence type="ECO:0000256" key="10">
    <source>
        <dbReference type="ARBA" id="ARBA00023204"/>
    </source>
</evidence>
<comment type="similarity">
    <text evidence="3">Belongs to the GTF2H2 family.</text>
</comment>
<dbReference type="SUPFAM" id="SSF53300">
    <property type="entry name" value="vWA-like"/>
    <property type="match status" value="1"/>
</dbReference>
<proteinExistence type="inferred from homology"/>
<keyword evidence="11" id="KW-0539">Nucleus</keyword>
<dbReference type="InterPro" id="IPR002035">
    <property type="entry name" value="VWF_A"/>
</dbReference>
<evidence type="ECO:0000256" key="12">
    <source>
        <dbReference type="SAM" id="MobiDB-lite"/>
    </source>
</evidence>
<dbReference type="PROSITE" id="PS00028">
    <property type="entry name" value="ZINC_FINGER_C2H2_1"/>
    <property type="match status" value="1"/>
</dbReference>
<dbReference type="OrthoDB" id="284275at2759"/>
<organism evidence="15 16">
    <name type="scientific">Hyaloscypha variabilis (strain UAMH 11265 / GT02V1 / F)</name>
    <name type="common">Meliniomyces variabilis</name>
    <dbReference type="NCBI Taxonomy" id="1149755"/>
    <lineage>
        <taxon>Eukaryota</taxon>
        <taxon>Fungi</taxon>
        <taxon>Dikarya</taxon>
        <taxon>Ascomycota</taxon>
        <taxon>Pezizomycotina</taxon>
        <taxon>Leotiomycetes</taxon>
        <taxon>Helotiales</taxon>
        <taxon>Hyaloscyphaceae</taxon>
        <taxon>Hyaloscypha</taxon>
        <taxon>Hyaloscypha variabilis</taxon>
    </lineage>
</organism>
<dbReference type="InterPro" id="IPR046349">
    <property type="entry name" value="C1-like_sf"/>
</dbReference>
<evidence type="ECO:0000256" key="9">
    <source>
        <dbReference type="ARBA" id="ARBA00023163"/>
    </source>
</evidence>
<evidence type="ECO:0000256" key="1">
    <source>
        <dbReference type="ARBA" id="ARBA00002817"/>
    </source>
</evidence>
<feature type="compositionally biased region" description="Polar residues" evidence="12">
    <location>
        <begin position="312"/>
        <end position="321"/>
    </location>
</feature>
<keyword evidence="10" id="KW-0234">DNA repair</keyword>
<feature type="transmembrane region" description="Helical" evidence="13">
    <location>
        <begin position="199"/>
        <end position="218"/>
    </location>
</feature>
<sequence>MGSTQFGNFHIFPGFSYEDPGGFQGGCSIMLCGIAIAVSAFLLWRSERKQAAVGRREMQVFLVGYILIEICEIFTVGKFPLSSKVRIAFTGIHLGLIIATLWILMLNAVVGYQLLDDGTPLSVGLMVGSAAALFIGTGYITLDTGYSWTGHFDSSLQGNNRNIALYVLYQLAPLVFLFIFFVLETVLVIRVLGERKPMIYLVSAALLFALGQIFNYVVSVHICHGTHGKIDGALFETLFTLLSVVMIWVFWSKSTETMRIYIQRLLWEDEASASSRSSEHPSSTILRVITMSDSDGEYVADDLSDEDIAAHQVSSHGTRSSGPVRGAAGSTTRGGDTNTGTNRRRAAWEDIQRSWDTVVEGADGSINSTVEGLREAGKRKRLLRDTTPLQRGIIRHLILILDLSFAMVEKDLRPTRFLLTLRYASEFVTEYFEQNPISQLGIIGMRDGIAVRVSDMSGNPTEHIERLKTLREQQPQGNPSLQNALEMSRAALFHAPSHGTREILIIYGALLSSDPGDIHETISSLIADRIRVSVVGLAAQVAICAELCSRTNAGDEGNYHVALNEQHFRELVMTLTTPPVTRTKKQSQSSLLMMGFPSRTSGAGKTMSFCACHSKLSRGGYLCSRCDSKVCSLPAECPACGLTLILSTHLARSYHHLFPLRNWIEVPWSAARKSRSCFSCLTPFPEVPAGRIQIAQNGSRAEGEAKGMSESGRYACEVCGNHFCIDCDVFSHEIVHNCPGCQSDTRGMIEEQDGVDREIGHDENNEMVE</sequence>
<dbReference type="PANTHER" id="PTHR12695:SF2">
    <property type="entry name" value="GENERAL TRANSCRIPTION FACTOR IIH SUBUNIT 2-RELATED"/>
    <property type="match status" value="1"/>
</dbReference>
<feature type="transmembrane region" description="Helical" evidence="13">
    <location>
        <begin position="230"/>
        <end position="251"/>
    </location>
</feature>
<dbReference type="GO" id="GO:0000439">
    <property type="term" value="C:transcription factor TFIIH core complex"/>
    <property type="evidence" value="ECO:0007669"/>
    <property type="project" value="InterPro"/>
</dbReference>
<feature type="transmembrane region" description="Helical" evidence="13">
    <location>
        <begin position="23"/>
        <end position="44"/>
    </location>
</feature>
<evidence type="ECO:0000256" key="2">
    <source>
        <dbReference type="ARBA" id="ARBA00004123"/>
    </source>
</evidence>
<keyword evidence="13" id="KW-1133">Transmembrane helix</keyword>
<dbReference type="GO" id="GO:0006289">
    <property type="term" value="P:nucleotide-excision repair"/>
    <property type="evidence" value="ECO:0007669"/>
    <property type="project" value="InterPro"/>
</dbReference>
<dbReference type="PANTHER" id="PTHR12695">
    <property type="entry name" value="GENERAL TRANSCRIPTION FACTOR IIH SUBUNIT 2"/>
    <property type="match status" value="1"/>
</dbReference>
<dbReference type="Gene3D" id="3.40.50.410">
    <property type="entry name" value="von Willebrand factor, type A domain"/>
    <property type="match status" value="1"/>
</dbReference>
<dbReference type="InterPro" id="IPR012170">
    <property type="entry name" value="TFIIH_SSL1/p44"/>
</dbReference>
<dbReference type="InterPro" id="IPR013083">
    <property type="entry name" value="Znf_RING/FYVE/PHD"/>
</dbReference>
<dbReference type="GO" id="GO:0008270">
    <property type="term" value="F:zinc ion binding"/>
    <property type="evidence" value="ECO:0007669"/>
    <property type="project" value="UniProtKB-KW"/>
</dbReference>
<keyword evidence="6" id="KW-0863">Zinc-finger</keyword>
<keyword evidence="8" id="KW-0805">Transcription regulation</keyword>
<dbReference type="AlphaFoldDB" id="A0A2J6RKC8"/>
<keyword evidence="16" id="KW-1185">Reference proteome</keyword>
<dbReference type="GO" id="GO:0005675">
    <property type="term" value="C:transcription factor TFIIH holo complex"/>
    <property type="evidence" value="ECO:0007669"/>
    <property type="project" value="TreeGrafter"/>
</dbReference>
<keyword evidence="4" id="KW-0479">Metal-binding</keyword>
<evidence type="ECO:0000256" key="3">
    <source>
        <dbReference type="ARBA" id="ARBA00006092"/>
    </source>
</evidence>
<evidence type="ECO:0000256" key="6">
    <source>
        <dbReference type="ARBA" id="ARBA00022771"/>
    </source>
</evidence>
<dbReference type="STRING" id="1149755.A0A2J6RKC8"/>
<keyword evidence="5" id="KW-0227">DNA damage</keyword>
<comment type="subcellular location">
    <subcellularLocation>
        <location evidence="2">Nucleus</location>
    </subcellularLocation>
</comment>
<protein>
    <submittedName>
        <fullName evidence="15">Ssl1-domain-containing protein</fullName>
    </submittedName>
</protein>
<dbReference type="SUPFAM" id="SSF57889">
    <property type="entry name" value="Cysteine-rich domain"/>
    <property type="match status" value="1"/>
</dbReference>
<feature type="transmembrane region" description="Helical" evidence="13">
    <location>
        <begin position="162"/>
        <end position="187"/>
    </location>
</feature>
<dbReference type="InterPro" id="IPR004595">
    <property type="entry name" value="TFIIH_C1-like_dom"/>
</dbReference>
<evidence type="ECO:0000259" key="14">
    <source>
        <dbReference type="PROSITE" id="PS50234"/>
    </source>
</evidence>
<evidence type="ECO:0000256" key="4">
    <source>
        <dbReference type="ARBA" id="ARBA00022723"/>
    </source>
</evidence>
<evidence type="ECO:0000256" key="11">
    <source>
        <dbReference type="ARBA" id="ARBA00023242"/>
    </source>
</evidence>
<evidence type="ECO:0000256" key="8">
    <source>
        <dbReference type="ARBA" id="ARBA00023015"/>
    </source>
</evidence>
<dbReference type="CDD" id="cd01453">
    <property type="entry name" value="vWA_transcription_factor_IIH_type"/>
    <property type="match status" value="1"/>
</dbReference>
<dbReference type="InterPro" id="IPR007198">
    <property type="entry name" value="Ssl1-like"/>
</dbReference>
<dbReference type="SMART" id="SM00327">
    <property type="entry name" value="VWA"/>
    <property type="match status" value="1"/>
</dbReference>
<dbReference type="Pfam" id="PF04056">
    <property type="entry name" value="Ssl1"/>
    <property type="match status" value="1"/>
</dbReference>
<keyword evidence="13" id="KW-0812">Transmembrane</keyword>
<keyword evidence="7" id="KW-0862">Zinc</keyword>
<gene>
    <name evidence="15" type="ORF">L207DRAFT_530401</name>
</gene>
<dbReference type="InterPro" id="IPR013087">
    <property type="entry name" value="Znf_C2H2_type"/>
</dbReference>
<dbReference type="EMBL" id="KZ613947">
    <property type="protein sequence ID" value="PMD38939.1"/>
    <property type="molecule type" value="Genomic_DNA"/>
</dbReference>
<dbReference type="Gene3D" id="3.30.40.10">
    <property type="entry name" value="Zinc/RING finger domain, C3HC4 (zinc finger)"/>
    <property type="match status" value="1"/>
</dbReference>
<dbReference type="InterPro" id="IPR036465">
    <property type="entry name" value="vWFA_dom_sf"/>
</dbReference>
<comment type="function">
    <text evidence="1">Component of the general transcription and DNA repair factor IIH (TFIIH) core complex, which is involved in general and transcription-coupled nucleotide excision repair (NER) of damaged DNA and, when complexed to TFIIK, in RNA transcription by RNA polymerase II. In NER, TFIIH acts by opening DNA around the lesion to allow the excision of the damaged oligonucleotide and its replacement by a new DNA fragment. In transcription, TFIIH has an essential role in transcription initiation. When the pre-initiation complex (PIC) has been established, TFIIH is required for promoter opening and promoter escape. Phosphorylation of the C-terminal tail (CTD) of the largest subunit of RNA polymerase II by the kinase module TFIIK controls the initiation of transcription.</text>
</comment>
<keyword evidence="9" id="KW-0804">Transcription</keyword>
<dbReference type="NCBIfam" id="TIGR00622">
    <property type="entry name" value="ssl1"/>
    <property type="match status" value="1"/>
</dbReference>
<feature type="region of interest" description="Disordered" evidence="12">
    <location>
        <begin position="311"/>
        <end position="345"/>
    </location>
</feature>
<dbReference type="FunFam" id="3.40.50.410:FF:000015">
    <property type="entry name" value="General transcription factor IIH subunit 2"/>
    <property type="match status" value="1"/>
</dbReference>
<name>A0A2J6RKC8_HYAVF</name>